<evidence type="ECO:0000256" key="5">
    <source>
        <dbReference type="ARBA" id="ARBA00022807"/>
    </source>
</evidence>
<evidence type="ECO:0000259" key="9">
    <source>
        <dbReference type="PROSITE" id="PS50802"/>
    </source>
</evidence>
<evidence type="ECO:0000256" key="8">
    <source>
        <dbReference type="SAM" id="Phobius"/>
    </source>
</evidence>
<feature type="region of interest" description="Disordered" evidence="7">
    <location>
        <begin position="1"/>
        <end position="64"/>
    </location>
</feature>
<evidence type="ECO:0000313" key="11">
    <source>
        <dbReference type="Proteomes" id="UP000256970"/>
    </source>
</evidence>
<dbReference type="AlphaFoldDB" id="A0A383VPV6"/>
<feature type="compositionally biased region" description="Basic and acidic residues" evidence="7">
    <location>
        <begin position="393"/>
        <end position="414"/>
    </location>
</feature>
<proteinExistence type="predicted"/>
<keyword evidence="8" id="KW-1133">Transmembrane helix</keyword>
<keyword evidence="2" id="KW-0645">Protease</keyword>
<dbReference type="Pfam" id="PF02338">
    <property type="entry name" value="OTU"/>
    <property type="match status" value="1"/>
</dbReference>
<feature type="region of interest" description="Disordered" evidence="7">
    <location>
        <begin position="388"/>
        <end position="436"/>
    </location>
</feature>
<comment type="catalytic activity">
    <reaction evidence="1 6">
        <text>Thiol-dependent hydrolysis of ester, thioester, amide, peptide and isopeptide bonds formed by the C-terminal Gly of ubiquitin (a 76-residue protein attached to proteins as an intracellular targeting signal).</text>
        <dbReference type="EC" id="3.4.19.12"/>
    </reaction>
</comment>
<keyword evidence="5 6" id="KW-0788">Thiol protease</keyword>
<dbReference type="Pfam" id="PF24560">
    <property type="entry name" value="zf-C2H2_OTU1_C"/>
    <property type="match status" value="1"/>
</dbReference>
<dbReference type="InterPro" id="IPR057766">
    <property type="entry name" value="Znf-C2H2_OTU1-like_C"/>
</dbReference>
<dbReference type="STRING" id="3088.A0A383VPV6"/>
<name>A0A383VPV6_TETOB</name>
<evidence type="ECO:0000256" key="6">
    <source>
        <dbReference type="RuleBase" id="RU367104"/>
    </source>
</evidence>
<organism evidence="10 11">
    <name type="scientific">Tetradesmus obliquus</name>
    <name type="common">Green alga</name>
    <name type="synonym">Acutodesmus obliquus</name>
    <dbReference type="NCBI Taxonomy" id="3088"/>
    <lineage>
        <taxon>Eukaryota</taxon>
        <taxon>Viridiplantae</taxon>
        <taxon>Chlorophyta</taxon>
        <taxon>core chlorophytes</taxon>
        <taxon>Chlorophyceae</taxon>
        <taxon>CS clade</taxon>
        <taxon>Sphaeropleales</taxon>
        <taxon>Scenedesmaceae</taxon>
        <taxon>Tetradesmus</taxon>
    </lineage>
</organism>
<evidence type="ECO:0000256" key="4">
    <source>
        <dbReference type="ARBA" id="ARBA00022801"/>
    </source>
</evidence>
<comment type="subcellular location">
    <subcellularLocation>
        <location evidence="6">Cytoplasm</location>
    </subcellularLocation>
</comment>
<dbReference type="Proteomes" id="UP000256970">
    <property type="component" value="Unassembled WGS sequence"/>
</dbReference>
<feature type="compositionally biased region" description="Low complexity" evidence="7">
    <location>
        <begin position="54"/>
        <end position="64"/>
    </location>
</feature>
<feature type="domain" description="OTU" evidence="9">
    <location>
        <begin position="170"/>
        <end position="286"/>
    </location>
</feature>
<dbReference type="GO" id="GO:0005829">
    <property type="term" value="C:cytosol"/>
    <property type="evidence" value="ECO:0007669"/>
    <property type="project" value="TreeGrafter"/>
</dbReference>
<dbReference type="GO" id="GO:0036503">
    <property type="term" value="P:ERAD pathway"/>
    <property type="evidence" value="ECO:0007669"/>
    <property type="project" value="TreeGrafter"/>
</dbReference>
<evidence type="ECO:0000256" key="3">
    <source>
        <dbReference type="ARBA" id="ARBA00022786"/>
    </source>
</evidence>
<dbReference type="PROSITE" id="PS50802">
    <property type="entry name" value="OTU"/>
    <property type="match status" value="1"/>
</dbReference>
<dbReference type="GO" id="GO:0005634">
    <property type="term" value="C:nucleus"/>
    <property type="evidence" value="ECO:0007669"/>
    <property type="project" value="TreeGrafter"/>
</dbReference>
<feature type="compositionally biased region" description="Low complexity" evidence="7">
    <location>
        <begin position="117"/>
        <end position="136"/>
    </location>
</feature>
<accession>A0A383VPV6</accession>
<feature type="transmembrane region" description="Helical" evidence="8">
    <location>
        <begin position="82"/>
        <end position="104"/>
    </location>
</feature>
<dbReference type="PANTHER" id="PTHR13312:SF0">
    <property type="entry name" value="UBIQUITIN THIOESTERASE OTU1"/>
    <property type="match status" value="1"/>
</dbReference>
<evidence type="ECO:0000256" key="2">
    <source>
        <dbReference type="ARBA" id="ARBA00022670"/>
    </source>
</evidence>
<dbReference type="InterPro" id="IPR038765">
    <property type="entry name" value="Papain-like_cys_pep_sf"/>
</dbReference>
<comment type="function">
    <text evidence="6">Hydrolase that can remove conjugated ubiquitin from proteins and may therefore play an important regulatory role at the level of protein turnover by preventing degradation.</text>
</comment>
<dbReference type="InterPro" id="IPR003323">
    <property type="entry name" value="OTU_dom"/>
</dbReference>
<evidence type="ECO:0000313" key="10">
    <source>
        <dbReference type="EMBL" id="SZX67558.1"/>
    </source>
</evidence>
<keyword evidence="8" id="KW-0812">Transmembrane</keyword>
<dbReference type="Gene3D" id="3.90.70.80">
    <property type="match status" value="2"/>
</dbReference>
<reference evidence="10 11" key="1">
    <citation type="submission" date="2016-10" db="EMBL/GenBank/DDBJ databases">
        <authorList>
            <person name="Cai Z."/>
        </authorList>
    </citation>
    <scope>NUCLEOTIDE SEQUENCE [LARGE SCALE GENOMIC DNA]</scope>
</reference>
<dbReference type="EMBL" id="FNXT01000804">
    <property type="protein sequence ID" value="SZX67558.1"/>
    <property type="molecule type" value="Genomic_DNA"/>
</dbReference>
<sequence length="481" mass="50385">MQANRAARQPVRYAYRGADDEDDGQPSTTQQQQDAEESSAESEAAVDLSTAAPSSSSSNKSINVSNKSWLDSVASSISSNPAVAAGAAAGLAAVGIAAALLASLRKGKQQGSRQMRAGSVQQSDAAAAAGASSSKVSKSKKQPVPTTPGPNSKVKPSRTCAALADGSAVVMLRPIAADNSCLFNAVGYTMHHSTNRAPFLRQVVSREVSSDPQKYSPVFLGMENAVYCNWITNPAHWGGGIELSILAAHYRREIAAWNLATGALHVFGEEEELSILAAHYRREIAAWNLATGALHVFGEEEELSILAAQYRRQIAAWNLATGALHVFGEEEGYTKQVMVIYNGVHYDALAIAASPRAEQDEDVTEYNPRTRRGKMILAAAQQLVKMHLKGKTTHHEQQQQKKQEEKAAAKEAKSGKSKAAGANGPSPASAAASSTAGGAEAGAGQQLLVCGSCGEQAQGLAAAKAHAAATGHTDFEEVVAV</sequence>
<dbReference type="GO" id="GO:0004843">
    <property type="term" value="F:cysteine-type deubiquitinase activity"/>
    <property type="evidence" value="ECO:0007669"/>
    <property type="project" value="UniProtKB-UniRule"/>
</dbReference>
<keyword evidence="8" id="KW-0472">Membrane</keyword>
<feature type="region of interest" description="Disordered" evidence="7">
    <location>
        <begin position="112"/>
        <end position="158"/>
    </location>
</feature>
<dbReference type="PANTHER" id="PTHR13312">
    <property type="entry name" value="HIV-INDUCED PROTEIN-7-LIKE PROTEASE"/>
    <property type="match status" value="1"/>
</dbReference>
<evidence type="ECO:0000256" key="7">
    <source>
        <dbReference type="SAM" id="MobiDB-lite"/>
    </source>
</evidence>
<keyword evidence="11" id="KW-1185">Reference proteome</keyword>
<keyword evidence="4 6" id="KW-0378">Hydrolase</keyword>
<dbReference type="SUPFAM" id="SSF54001">
    <property type="entry name" value="Cysteine proteinases"/>
    <property type="match status" value="1"/>
</dbReference>
<evidence type="ECO:0000256" key="1">
    <source>
        <dbReference type="ARBA" id="ARBA00000707"/>
    </source>
</evidence>
<dbReference type="GO" id="GO:0016579">
    <property type="term" value="P:protein deubiquitination"/>
    <property type="evidence" value="ECO:0007669"/>
    <property type="project" value="TreeGrafter"/>
</dbReference>
<gene>
    <name evidence="10" type="ORF">BQ4739_LOCUS7943</name>
</gene>
<feature type="compositionally biased region" description="Low complexity" evidence="7">
    <location>
        <begin position="417"/>
        <end position="436"/>
    </location>
</feature>
<keyword evidence="3 6" id="KW-0833">Ubl conjugation pathway</keyword>
<keyword evidence="6" id="KW-0963">Cytoplasm</keyword>
<protein>
    <recommendedName>
        <fullName evidence="6">Ubiquitin thioesterase OTU</fullName>
        <ecNumber evidence="6">3.4.19.12</ecNumber>
    </recommendedName>
</protein>
<dbReference type="EC" id="3.4.19.12" evidence="6"/>
<dbReference type="GO" id="GO:0030968">
    <property type="term" value="P:endoplasmic reticulum unfolded protein response"/>
    <property type="evidence" value="ECO:0007669"/>
    <property type="project" value="TreeGrafter"/>
</dbReference>